<keyword evidence="1" id="KW-0732">Signal</keyword>
<gene>
    <name evidence="2" type="primary">Dsec\GM15575</name>
    <name evidence="2" type="ORF">Dsec_GM15575</name>
</gene>
<evidence type="ECO:0000256" key="1">
    <source>
        <dbReference type="SAM" id="SignalP"/>
    </source>
</evidence>
<name>B4I8H9_DROSE</name>
<evidence type="ECO:0000313" key="3">
    <source>
        <dbReference type="Proteomes" id="UP000001292"/>
    </source>
</evidence>
<sequence>MDTFSAAVFPRQPVALVLVLATALSMVQSEQHPATADEGPLSEILTAVGSEVALPCDLVPGTGIVDKVQLVIWYRQGNVKPIYT</sequence>
<proteinExistence type="predicted"/>
<organism evidence="3">
    <name type="scientific">Drosophila sechellia</name>
    <name type="common">Fruit fly</name>
    <dbReference type="NCBI Taxonomy" id="7238"/>
    <lineage>
        <taxon>Eukaryota</taxon>
        <taxon>Metazoa</taxon>
        <taxon>Ecdysozoa</taxon>
        <taxon>Arthropoda</taxon>
        <taxon>Hexapoda</taxon>
        <taxon>Insecta</taxon>
        <taxon>Pterygota</taxon>
        <taxon>Neoptera</taxon>
        <taxon>Endopterygota</taxon>
        <taxon>Diptera</taxon>
        <taxon>Brachycera</taxon>
        <taxon>Muscomorpha</taxon>
        <taxon>Ephydroidea</taxon>
        <taxon>Drosophilidae</taxon>
        <taxon>Drosophila</taxon>
        <taxon>Sophophora</taxon>
    </lineage>
</organism>
<dbReference type="EMBL" id="CH480824">
    <property type="protein sequence ID" value="EDW56904.1"/>
    <property type="molecule type" value="Genomic_DNA"/>
</dbReference>
<reference evidence="2 3" key="1">
    <citation type="journal article" date="2007" name="Nature">
        <title>Evolution of genes and genomes on the Drosophila phylogeny.</title>
        <authorList>
            <consortium name="Drosophila 12 Genomes Consortium"/>
            <person name="Clark A.G."/>
            <person name="Eisen M.B."/>
            <person name="Smith D.R."/>
            <person name="Bergman C.M."/>
            <person name="Oliver B."/>
            <person name="Markow T.A."/>
            <person name="Kaufman T.C."/>
            <person name="Kellis M."/>
            <person name="Gelbart W."/>
            <person name="Iyer V.N."/>
            <person name="Pollard D.A."/>
            <person name="Sackton T.B."/>
            <person name="Larracuente A.M."/>
            <person name="Singh N.D."/>
            <person name="Abad J.P."/>
            <person name="Abt D.N."/>
            <person name="Adryan B."/>
            <person name="Aguade M."/>
            <person name="Akashi H."/>
            <person name="Anderson W.W."/>
            <person name="Aquadro C.F."/>
            <person name="Ardell D.H."/>
            <person name="Arguello R."/>
            <person name="Artieri C.G."/>
            <person name="Barbash D.A."/>
            <person name="Barker D."/>
            <person name="Barsanti P."/>
            <person name="Batterham P."/>
            <person name="Batzoglou S."/>
            <person name="Begun D."/>
            <person name="Bhutkar A."/>
            <person name="Blanco E."/>
            <person name="Bosak S.A."/>
            <person name="Bradley R.K."/>
            <person name="Brand A.D."/>
            <person name="Brent M.R."/>
            <person name="Brooks A.N."/>
            <person name="Brown R.H."/>
            <person name="Butlin R.K."/>
            <person name="Caggese C."/>
            <person name="Calvi B.R."/>
            <person name="Bernardo de Carvalho A."/>
            <person name="Caspi A."/>
            <person name="Castrezana S."/>
            <person name="Celniker S.E."/>
            <person name="Chang J.L."/>
            <person name="Chapple C."/>
            <person name="Chatterji S."/>
            <person name="Chinwalla A."/>
            <person name="Civetta A."/>
            <person name="Clifton S.W."/>
            <person name="Comeron J.M."/>
            <person name="Costello J.C."/>
            <person name="Coyne J.A."/>
            <person name="Daub J."/>
            <person name="David R.G."/>
            <person name="Delcher A.L."/>
            <person name="Delehaunty K."/>
            <person name="Do C.B."/>
            <person name="Ebling H."/>
            <person name="Edwards K."/>
            <person name="Eickbush T."/>
            <person name="Evans J.D."/>
            <person name="Filipski A."/>
            <person name="Findeiss S."/>
            <person name="Freyhult E."/>
            <person name="Fulton L."/>
            <person name="Fulton R."/>
            <person name="Garcia A.C."/>
            <person name="Gardiner A."/>
            <person name="Garfield D.A."/>
            <person name="Garvin B.E."/>
            <person name="Gibson G."/>
            <person name="Gilbert D."/>
            <person name="Gnerre S."/>
            <person name="Godfrey J."/>
            <person name="Good R."/>
            <person name="Gotea V."/>
            <person name="Gravely B."/>
            <person name="Greenberg A.J."/>
            <person name="Griffiths-Jones S."/>
            <person name="Gross S."/>
            <person name="Guigo R."/>
            <person name="Gustafson E.A."/>
            <person name="Haerty W."/>
            <person name="Hahn M.W."/>
            <person name="Halligan D.L."/>
            <person name="Halpern A.L."/>
            <person name="Halter G.M."/>
            <person name="Han M.V."/>
            <person name="Heger A."/>
            <person name="Hillier L."/>
            <person name="Hinrichs A.S."/>
            <person name="Holmes I."/>
            <person name="Hoskins R.A."/>
            <person name="Hubisz M.J."/>
            <person name="Hultmark D."/>
            <person name="Huntley M.A."/>
            <person name="Jaffe D.B."/>
            <person name="Jagadeeshan S."/>
            <person name="Jeck W.R."/>
            <person name="Johnson J."/>
            <person name="Jones C.D."/>
            <person name="Jordan W.C."/>
            <person name="Karpen G.H."/>
            <person name="Kataoka E."/>
            <person name="Keightley P.D."/>
            <person name="Kheradpour P."/>
            <person name="Kirkness E.F."/>
            <person name="Koerich L.B."/>
            <person name="Kristiansen K."/>
            <person name="Kudrna D."/>
            <person name="Kulathinal R.J."/>
            <person name="Kumar S."/>
            <person name="Kwok R."/>
            <person name="Lander E."/>
            <person name="Langley C.H."/>
            <person name="Lapoint R."/>
            <person name="Lazzaro B.P."/>
            <person name="Lee S.J."/>
            <person name="Levesque L."/>
            <person name="Li R."/>
            <person name="Lin C.F."/>
            <person name="Lin M.F."/>
            <person name="Lindblad-Toh K."/>
            <person name="Llopart A."/>
            <person name="Long M."/>
            <person name="Low L."/>
            <person name="Lozovsky E."/>
            <person name="Lu J."/>
            <person name="Luo M."/>
            <person name="Machado C.A."/>
            <person name="Makalowski W."/>
            <person name="Marzo M."/>
            <person name="Matsuda M."/>
            <person name="Matzkin L."/>
            <person name="McAllister B."/>
            <person name="McBride C.S."/>
            <person name="McKernan B."/>
            <person name="McKernan K."/>
            <person name="Mendez-Lago M."/>
            <person name="Minx P."/>
            <person name="Mollenhauer M.U."/>
            <person name="Montooth K."/>
            <person name="Mount S.M."/>
            <person name="Mu X."/>
            <person name="Myers E."/>
            <person name="Negre B."/>
            <person name="Newfeld S."/>
            <person name="Nielsen R."/>
            <person name="Noor M.A."/>
            <person name="O'Grady P."/>
            <person name="Pachter L."/>
            <person name="Papaceit M."/>
            <person name="Parisi M.J."/>
            <person name="Parisi M."/>
            <person name="Parts L."/>
            <person name="Pedersen J.S."/>
            <person name="Pesole G."/>
            <person name="Phillippy A.M."/>
            <person name="Ponting C.P."/>
            <person name="Pop M."/>
            <person name="Porcelli D."/>
            <person name="Powell J.R."/>
            <person name="Prohaska S."/>
            <person name="Pruitt K."/>
            <person name="Puig M."/>
            <person name="Quesneville H."/>
            <person name="Ram K.R."/>
            <person name="Rand D."/>
            <person name="Rasmussen M.D."/>
            <person name="Reed L.K."/>
            <person name="Reenan R."/>
            <person name="Reily A."/>
            <person name="Remington K.A."/>
            <person name="Rieger T.T."/>
            <person name="Ritchie M.G."/>
            <person name="Robin C."/>
            <person name="Rogers Y.H."/>
            <person name="Rohde C."/>
            <person name="Rozas J."/>
            <person name="Rubenfield M.J."/>
            <person name="Ruiz A."/>
            <person name="Russo S."/>
            <person name="Salzberg S.L."/>
            <person name="Sanchez-Gracia A."/>
            <person name="Saranga D.J."/>
            <person name="Sato H."/>
            <person name="Schaeffer S.W."/>
            <person name="Schatz M.C."/>
            <person name="Schlenke T."/>
            <person name="Schwartz R."/>
            <person name="Segarra C."/>
            <person name="Singh R.S."/>
            <person name="Sirot L."/>
            <person name="Sirota M."/>
            <person name="Sisneros N.B."/>
            <person name="Smith C.D."/>
            <person name="Smith T.F."/>
            <person name="Spieth J."/>
            <person name="Stage D.E."/>
            <person name="Stark A."/>
            <person name="Stephan W."/>
            <person name="Strausberg R.L."/>
            <person name="Strempel S."/>
            <person name="Sturgill D."/>
            <person name="Sutton G."/>
            <person name="Sutton G.G."/>
            <person name="Tao W."/>
            <person name="Teichmann S."/>
            <person name="Tobari Y.N."/>
            <person name="Tomimura Y."/>
            <person name="Tsolas J.M."/>
            <person name="Valente V.L."/>
            <person name="Venter E."/>
            <person name="Venter J.C."/>
            <person name="Vicario S."/>
            <person name="Vieira F.G."/>
            <person name="Vilella A.J."/>
            <person name="Villasante A."/>
            <person name="Walenz B."/>
            <person name="Wang J."/>
            <person name="Wasserman M."/>
            <person name="Watts T."/>
            <person name="Wilson D."/>
            <person name="Wilson R.K."/>
            <person name="Wing R.A."/>
            <person name="Wolfner M.F."/>
            <person name="Wong A."/>
            <person name="Wong G.K."/>
            <person name="Wu C.I."/>
            <person name="Wu G."/>
            <person name="Yamamoto D."/>
            <person name="Yang H.P."/>
            <person name="Yang S.P."/>
            <person name="Yorke J.A."/>
            <person name="Yoshida K."/>
            <person name="Zdobnov E."/>
            <person name="Zhang P."/>
            <person name="Zhang Y."/>
            <person name="Zimin A.V."/>
            <person name="Baldwin J."/>
            <person name="Abdouelleil A."/>
            <person name="Abdulkadir J."/>
            <person name="Abebe A."/>
            <person name="Abera B."/>
            <person name="Abreu J."/>
            <person name="Acer S.C."/>
            <person name="Aftuck L."/>
            <person name="Alexander A."/>
            <person name="An P."/>
            <person name="Anderson E."/>
            <person name="Anderson S."/>
            <person name="Arachi H."/>
            <person name="Azer M."/>
            <person name="Bachantsang P."/>
            <person name="Barry A."/>
            <person name="Bayul T."/>
            <person name="Berlin A."/>
            <person name="Bessette D."/>
            <person name="Bloom T."/>
            <person name="Blye J."/>
            <person name="Boguslavskiy L."/>
            <person name="Bonnet C."/>
            <person name="Boukhgalter B."/>
            <person name="Bourzgui I."/>
            <person name="Brown A."/>
            <person name="Cahill P."/>
            <person name="Channer S."/>
            <person name="Cheshatsang Y."/>
            <person name="Chuda L."/>
            <person name="Citroen M."/>
            <person name="Collymore A."/>
            <person name="Cooke P."/>
            <person name="Costello M."/>
            <person name="D'Aco K."/>
            <person name="Daza R."/>
            <person name="De Haan G."/>
            <person name="DeGray S."/>
            <person name="DeMaso C."/>
            <person name="Dhargay N."/>
            <person name="Dooley K."/>
            <person name="Dooley E."/>
            <person name="Doricent M."/>
            <person name="Dorje P."/>
            <person name="Dorjee K."/>
            <person name="Dupes A."/>
            <person name="Elong R."/>
            <person name="Falk J."/>
            <person name="Farina A."/>
            <person name="Faro S."/>
            <person name="Ferguson D."/>
            <person name="Fisher S."/>
            <person name="Foley C.D."/>
            <person name="Franke A."/>
            <person name="Friedrich D."/>
            <person name="Gadbois L."/>
            <person name="Gearin G."/>
            <person name="Gearin C.R."/>
            <person name="Giannoukos G."/>
            <person name="Goode T."/>
            <person name="Graham J."/>
            <person name="Grandbois E."/>
            <person name="Grewal S."/>
            <person name="Gyaltsen K."/>
            <person name="Hafez N."/>
            <person name="Hagos B."/>
            <person name="Hall J."/>
            <person name="Henson C."/>
            <person name="Hollinger A."/>
            <person name="Honan T."/>
            <person name="Huard M.D."/>
            <person name="Hughes L."/>
            <person name="Hurhula B."/>
            <person name="Husby M.E."/>
            <person name="Kamat A."/>
            <person name="Kanga B."/>
            <person name="Kashin S."/>
            <person name="Khazanovich D."/>
            <person name="Kisner P."/>
            <person name="Lance K."/>
            <person name="Lara M."/>
            <person name="Lee W."/>
            <person name="Lennon N."/>
            <person name="Letendre F."/>
            <person name="LeVine R."/>
            <person name="Lipovsky A."/>
            <person name="Liu X."/>
            <person name="Liu J."/>
            <person name="Liu S."/>
            <person name="Lokyitsang T."/>
            <person name="Lokyitsang Y."/>
            <person name="Lubonja R."/>
            <person name="Lui A."/>
            <person name="MacDonald P."/>
            <person name="Magnisalis V."/>
            <person name="Maru K."/>
            <person name="Matthews C."/>
            <person name="McCusker W."/>
            <person name="McDonough S."/>
            <person name="Mehta T."/>
            <person name="Meldrim J."/>
            <person name="Meneus L."/>
            <person name="Mihai O."/>
            <person name="Mihalev A."/>
            <person name="Mihova T."/>
            <person name="Mittelman R."/>
            <person name="Mlenga V."/>
            <person name="Montmayeur A."/>
            <person name="Mulrain L."/>
            <person name="Navidi A."/>
            <person name="Naylor J."/>
            <person name="Negash T."/>
            <person name="Nguyen T."/>
            <person name="Nguyen N."/>
            <person name="Nicol R."/>
            <person name="Norbu C."/>
            <person name="Norbu N."/>
            <person name="Novod N."/>
            <person name="O'Neill B."/>
            <person name="Osman S."/>
            <person name="Markiewicz E."/>
            <person name="Oyono O.L."/>
            <person name="Patti C."/>
            <person name="Phunkhang P."/>
            <person name="Pierre F."/>
            <person name="Priest M."/>
            <person name="Raghuraman S."/>
            <person name="Rege F."/>
            <person name="Reyes R."/>
            <person name="Rise C."/>
            <person name="Rogov P."/>
            <person name="Ross K."/>
            <person name="Ryan E."/>
            <person name="Settipalli S."/>
            <person name="Shea T."/>
            <person name="Sherpa N."/>
            <person name="Shi L."/>
            <person name="Shih D."/>
            <person name="Sparrow T."/>
            <person name="Spaulding J."/>
            <person name="Stalker J."/>
            <person name="Stange-Thomann N."/>
            <person name="Stavropoulos S."/>
            <person name="Stone C."/>
            <person name="Strader C."/>
            <person name="Tesfaye S."/>
            <person name="Thomson T."/>
            <person name="Thoulutsang Y."/>
            <person name="Thoulutsang D."/>
            <person name="Topham K."/>
            <person name="Topping I."/>
            <person name="Tsamla T."/>
            <person name="Vassiliev H."/>
            <person name="Vo A."/>
            <person name="Wangchuk T."/>
            <person name="Wangdi T."/>
            <person name="Weiand M."/>
            <person name="Wilkinson J."/>
            <person name="Wilson A."/>
            <person name="Yadav S."/>
            <person name="Young G."/>
            <person name="Yu Q."/>
            <person name="Zembek L."/>
            <person name="Zhong D."/>
            <person name="Zimmer A."/>
            <person name="Zwirko Z."/>
            <person name="Jaffe D.B."/>
            <person name="Alvarez P."/>
            <person name="Brockman W."/>
            <person name="Butler J."/>
            <person name="Chin C."/>
            <person name="Gnerre S."/>
            <person name="Grabherr M."/>
            <person name="Kleber M."/>
            <person name="Mauceli E."/>
            <person name="MacCallum I."/>
        </authorList>
    </citation>
    <scope>NUCLEOTIDE SEQUENCE [LARGE SCALE GENOMIC DNA]</scope>
    <source>
        <strain evidence="3">Rob3c / Tucson 14021-0248.25</strain>
    </source>
</reference>
<dbReference type="HOGENOM" id="CLU_2529926_0_0_1"/>
<feature type="signal peptide" evidence="1">
    <location>
        <begin position="1"/>
        <end position="29"/>
    </location>
</feature>
<dbReference type="OMA" id="MVQSEQH"/>
<protein>
    <submittedName>
        <fullName evidence="2">GM15575</fullName>
    </submittedName>
</protein>
<dbReference type="PhylomeDB" id="B4I8H9"/>
<evidence type="ECO:0000313" key="2">
    <source>
        <dbReference type="EMBL" id="EDW56904.1"/>
    </source>
</evidence>
<feature type="chain" id="PRO_5002806663" evidence="1">
    <location>
        <begin position="30"/>
        <end position="84"/>
    </location>
</feature>
<keyword evidence="3" id="KW-1185">Reference proteome</keyword>
<accession>B4I8H9</accession>
<dbReference type="AlphaFoldDB" id="B4I8H9"/>
<dbReference type="Proteomes" id="UP000001292">
    <property type="component" value="Unassembled WGS sequence"/>
</dbReference>
<dbReference type="STRING" id="7238.B4I8H9"/>